<dbReference type="KEGG" id="hdf:AArcSl_0504"/>
<dbReference type="Proteomes" id="UP000263012">
    <property type="component" value="Chromosome"/>
</dbReference>
<evidence type="ECO:0000313" key="3">
    <source>
        <dbReference type="Proteomes" id="UP000263012"/>
    </source>
</evidence>
<feature type="region of interest" description="Disordered" evidence="1">
    <location>
        <begin position="1"/>
        <end position="64"/>
    </location>
</feature>
<protein>
    <submittedName>
        <fullName evidence="2">Uncharacterized protein</fullName>
    </submittedName>
</protein>
<sequence>MSRRREEEPPDPEAPELPPPEPPEDVPELEVVEYLLPDELVDSVRTSVPNSEQESQSSSSAPSTLVVVRDDFSAPHISHWGIHVCTAAESKNHTHATPAELSAHRSDHAP</sequence>
<name>A0A343TGD3_9EURY</name>
<dbReference type="Pfam" id="PF26459">
    <property type="entry name" value="DUF8138"/>
    <property type="match status" value="1"/>
</dbReference>
<feature type="region of interest" description="Disordered" evidence="1">
    <location>
        <begin position="91"/>
        <end position="110"/>
    </location>
</feature>
<accession>A0A343TGD3</accession>
<gene>
    <name evidence="2" type="ORF">AArcSl_0504</name>
</gene>
<reference evidence="3" key="1">
    <citation type="submission" date="2017-11" db="EMBL/GenBank/DDBJ databases">
        <title>Phenotypic and genomic properties of facultatively anaerobic sulfur-reducing natronoarchaea from hypersaline soda lakes.</title>
        <authorList>
            <person name="Sorokin D.Y."/>
            <person name="Kublanov I.V."/>
            <person name="Roman P."/>
            <person name="Sinninghe Damste J.S."/>
            <person name="Golyshin P.N."/>
            <person name="Rojo D."/>
            <person name="Ciordia S."/>
            <person name="Mena M.D.C."/>
            <person name="Ferrer M."/>
            <person name="Messina E."/>
            <person name="Smedile F."/>
            <person name="La Spada G."/>
            <person name="La Cono V."/>
            <person name="Yakimov M.M."/>
        </authorList>
    </citation>
    <scope>NUCLEOTIDE SEQUENCE [LARGE SCALE GENOMIC DNA]</scope>
    <source>
        <strain evidence="3">AArc-Sl</strain>
    </source>
</reference>
<keyword evidence="3" id="KW-1185">Reference proteome</keyword>
<feature type="compositionally biased region" description="Acidic residues" evidence="1">
    <location>
        <begin position="22"/>
        <end position="31"/>
    </location>
</feature>
<dbReference type="InterPro" id="IPR058451">
    <property type="entry name" value="DUF8138"/>
</dbReference>
<feature type="compositionally biased region" description="Low complexity" evidence="1">
    <location>
        <begin position="51"/>
        <end position="60"/>
    </location>
</feature>
<evidence type="ECO:0000256" key="1">
    <source>
        <dbReference type="SAM" id="MobiDB-lite"/>
    </source>
</evidence>
<proteinExistence type="predicted"/>
<dbReference type="AlphaFoldDB" id="A0A343TGD3"/>
<organism evidence="2 3">
    <name type="scientific">Halalkaliarchaeum desulfuricum</name>
    <dbReference type="NCBI Taxonomy" id="2055893"/>
    <lineage>
        <taxon>Archaea</taxon>
        <taxon>Methanobacteriati</taxon>
        <taxon>Methanobacteriota</taxon>
        <taxon>Stenosarchaea group</taxon>
        <taxon>Halobacteria</taxon>
        <taxon>Halobacteriales</taxon>
        <taxon>Haloferacaceae</taxon>
        <taxon>Halalkaliarchaeum</taxon>
    </lineage>
</organism>
<dbReference type="EMBL" id="CP025066">
    <property type="protein sequence ID" value="AUX08155.1"/>
    <property type="molecule type" value="Genomic_DNA"/>
</dbReference>
<evidence type="ECO:0000313" key="2">
    <source>
        <dbReference type="EMBL" id="AUX08155.1"/>
    </source>
</evidence>